<evidence type="ECO:0000256" key="4">
    <source>
        <dbReference type="ARBA" id="ARBA00022496"/>
    </source>
</evidence>
<keyword evidence="12" id="KW-0732">Signal</keyword>
<feature type="signal peptide" evidence="12">
    <location>
        <begin position="1"/>
        <end position="23"/>
    </location>
</feature>
<organism evidence="14 15">
    <name type="scientific">Erythrobacter insulae</name>
    <dbReference type="NCBI Taxonomy" id="2584124"/>
    <lineage>
        <taxon>Bacteria</taxon>
        <taxon>Pseudomonadati</taxon>
        <taxon>Pseudomonadota</taxon>
        <taxon>Alphaproteobacteria</taxon>
        <taxon>Sphingomonadales</taxon>
        <taxon>Erythrobacteraceae</taxon>
        <taxon>Erythrobacter/Porphyrobacter group</taxon>
        <taxon>Erythrobacter</taxon>
    </lineage>
</organism>
<proteinExistence type="inferred from homology"/>
<dbReference type="PANTHER" id="PTHR32552">
    <property type="entry name" value="FERRICHROME IRON RECEPTOR-RELATED"/>
    <property type="match status" value="1"/>
</dbReference>
<sequence>MSKFIGGASISALAVAIASPAVAQETTAQPQAGQPEARGGVKTIVVTAQRRSEDLQDVPVSVAAIGAEQLDELNIATFEDYLEQLPTVTAGGNGPGQSTIYIRGLASTTPNITVAGVAGLAPNVALYLNDQPLAQPGRNLDVYAADLERIEVLSGPQGTLFGASSQAGVVRLITNKPSLNGFDAAFSAGLSFTKGGESSYQGEAMLNVPVTDNFALRGVVYLDDQGGYIDNVRGTRDLRESARFRTADTVRSNGVVVGAGRAGFQSAEDPNTPFIDNPALSPNVTFLQADNAGIAQDNFNDTQYAGFRVTGLWEVTPDWTVTVAHQRQSLESDGVFFADPELGGLDDLQIERFEEDRLEDNFSNTSWTVEGRLAMLDVVYTGAYTDRESTQRADYTDYLFAGQYLPYYICDGSVSYPAYNADPGNPTGTCQAPNLYVNSVSDTTVFTQELRFSTPDDWRVRFQGGAFYSDLELRERVDFAYPGNVAAAPFGGFPQNFAFPGAFNTDSGAFPAETIFRNDILRTDEQFGLFGEVSLDIVPDLLTATFGARYYDIEVDLAGGANATFCNTSGVDENAFGTNISDLYDGDGQFFFNLTCNDSVRQTFTLADSLDDIRTALAPAFGNPTSLEAAAVRAFNSVRAPDTASTSGTIFKGTVTLTPTEDLMFYATYSEGFRPGLLNRPGGVQGANGFTVPFELETDEVQNYEFGWKLDLVDGQVRLNGSAFFVDIQNLQTTIFDPSITNLFFSDNAANAEIYGLEADFTIAPYATPGLTIAGAFSILDTEITEVLTPTNDVLAGEELAYAPGFQGNLRVRYEWDLSSTTEAYIQPQMSYSATKFTDIIEINKIELESYTLFDLRAGIKKDQWSFELFGENLFDERAQISGNFGNDRPRIVTNRPLTVGMRIGFDY</sequence>
<dbReference type="EMBL" id="VHJK01000001">
    <property type="protein sequence ID" value="TRD11965.1"/>
    <property type="molecule type" value="Genomic_DNA"/>
</dbReference>
<evidence type="ECO:0000256" key="2">
    <source>
        <dbReference type="ARBA" id="ARBA00022448"/>
    </source>
</evidence>
<evidence type="ECO:0000313" key="14">
    <source>
        <dbReference type="EMBL" id="TRD11965.1"/>
    </source>
</evidence>
<keyword evidence="7" id="KW-0406">Ion transport</keyword>
<evidence type="ECO:0000256" key="7">
    <source>
        <dbReference type="ARBA" id="ARBA00023065"/>
    </source>
</evidence>
<dbReference type="GO" id="GO:0006826">
    <property type="term" value="P:iron ion transport"/>
    <property type="evidence" value="ECO:0007669"/>
    <property type="project" value="UniProtKB-KW"/>
</dbReference>
<keyword evidence="4" id="KW-0410">Iron transport</keyword>
<dbReference type="Proteomes" id="UP000316343">
    <property type="component" value="Unassembled WGS sequence"/>
</dbReference>
<comment type="caution">
    <text evidence="14">The sequence shown here is derived from an EMBL/GenBank/DDBJ whole genome shotgun (WGS) entry which is preliminary data.</text>
</comment>
<evidence type="ECO:0000256" key="1">
    <source>
        <dbReference type="ARBA" id="ARBA00004571"/>
    </source>
</evidence>
<keyword evidence="8" id="KW-0798">TonB box</keyword>
<dbReference type="RefSeq" id="WP_142788238.1">
    <property type="nucleotide sequence ID" value="NZ_VHJK01000001.1"/>
</dbReference>
<gene>
    <name evidence="14" type="ORF">FGU71_08910</name>
</gene>
<dbReference type="AlphaFoldDB" id="A0A547PCW4"/>
<evidence type="ECO:0000256" key="5">
    <source>
        <dbReference type="ARBA" id="ARBA00022692"/>
    </source>
</evidence>
<dbReference type="InterPro" id="IPR036942">
    <property type="entry name" value="Beta-barrel_TonB_sf"/>
</dbReference>
<dbReference type="Gene3D" id="2.40.170.20">
    <property type="entry name" value="TonB-dependent receptor, beta-barrel domain"/>
    <property type="match status" value="3"/>
</dbReference>
<evidence type="ECO:0000313" key="15">
    <source>
        <dbReference type="Proteomes" id="UP000316343"/>
    </source>
</evidence>
<keyword evidence="15" id="KW-1185">Reference proteome</keyword>
<dbReference type="SUPFAM" id="SSF56935">
    <property type="entry name" value="Porins"/>
    <property type="match status" value="1"/>
</dbReference>
<feature type="chain" id="PRO_5021900281" evidence="12">
    <location>
        <begin position="24"/>
        <end position="908"/>
    </location>
</feature>
<keyword evidence="9 11" id="KW-0472">Membrane</keyword>
<evidence type="ECO:0000256" key="12">
    <source>
        <dbReference type="SAM" id="SignalP"/>
    </source>
</evidence>
<evidence type="ECO:0000256" key="10">
    <source>
        <dbReference type="ARBA" id="ARBA00023237"/>
    </source>
</evidence>
<protein>
    <submittedName>
        <fullName evidence="14">TonB-dependent receptor</fullName>
    </submittedName>
</protein>
<keyword evidence="10 11" id="KW-0998">Cell outer membrane</keyword>
<dbReference type="GO" id="GO:0009279">
    <property type="term" value="C:cell outer membrane"/>
    <property type="evidence" value="ECO:0007669"/>
    <property type="project" value="UniProtKB-SubCell"/>
</dbReference>
<evidence type="ECO:0000256" key="8">
    <source>
        <dbReference type="ARBA" id="ARBA00023077"/>
    </source>
</evidence>
<dbReference type="PROSITE" id="PS52016">
    <property type="entry name" value="TONB_DEPENDENT_REC_3"/>
    <property type="match status" value="1"/>
</dbReference>
<dbReference type="OrthoDB" id="9760333at2"/>
<keyword evidence="6" id="KW-0408">Iron</keyword>
<feature type="domain" description="TonB-dependent receptor plug" evidence="13">
    <location>
        <begin position="55"/>
        <end position="169"/>
    </location>
</feature>
<dbReference type="PANTHER" id="PTHR32552:SF81">
    <property type="entry name" value="TONB-DEPENDENT OUTER MEMBRANE RECEPTOR"/>
    <property type="match status" value="1"/>
</dbReference>
<dbReference type="InterPro" id="IPR039426">
    <property type="entry name" value="TonB-dep_rcpt-like"/>
</dbReference>
<keyword evidence="2 11" id="KW-0813">Transport</keyword>
<comment type="similarity">
    <text evidence="11">Belongs to the TonB-dependent receptor family.</text>
</comment>
<dbReference type="Pfam" id="PF07715">
    <property type="entry name" value="Plug"/>
    <property type="match status" value="1"/>
</dbReference>
<keyword evidence="5 11" id="KW-0812">Transmembrane</keyword>
<reference evidence="14 15" key="1">
    <citation type="submission" date="2019-06" db="EMBL/GenBank/DDBJ databases">
        <title>Erythrobacter insulae sp. nov., isolated from a tidal flat.</title>
        <authorList>
            <person name="Yoon J.-H."/>
        </authorList>
    </citation>
    <scope>NUCLEOTIDE SEQUENCE [LARGE SCALE GENOMIC DNA]</scope>
    <source>
        <strain evidence="14 15">JBTF-M21</strain>
    </source>
</reference>
<comment type="subcellular location">
    <subcellularLocation>
        <location evidence="1 11">Cell outer membrane</location>
        <topology evidence="1 11">Multi-pass membrane protein</topology>
    </subcellularLocation>
</comment>
<accession>A0A547PCW4</accession>
<evidence type="ECO:0000256" key="3">
    <source>
        <dbReference type="ARBA" id="ARBA00022452"/>
    </source>
</evidence>
<evidence type="ECO:0000256" key="11">
    <source>
        <dbReference type="PROSITE-ProRule" id="PRU01360"/>
    </source>
</evidence>
<evidence type="ECO:0000259" key="13">
    <source>
        <dbReference type="Pfam" id="PF07715"/>
    </source>
</evidence>
<evidence type="ECO:0000256" key="6">
    <source>
        <dbReference type="ARBA" id="ARBA00023004"/>
    </source>
</evidence>
<keyword evidence="3 11" id="KW-1134">Transmembrane beta strand</keyword>
<name>A0A547PCW4_9SPHN</name>
<keyword evidence="14" id="KW-0675">Receptor</keyword>
<dbReference type="InterPro" id="IPR012910">
    <property type="entry name" value="Plug_dom"/>
</dbReference>
<evidence type="ECO:0000256" key="9">
    <source>
        <dbReference type="ARBA" id="ARBA00023136"/>
    </source>
</evidence>